<dbReference type="AlphaFoldDB" id="A0AAV2NG71"/>
<dbReference type="Proteomes" id="UP001497644">
    <property type="component" value="Chromosome 14"/>
</dbReference>
<feature type="compositionally biased region" description="Basic residues" evidence="1">
    <location>
        <begin position="71"/>
        <end position="82"/>
    </location>
</feature>
<name>A0AAV2NG71_9HYME</name>
<protein>
    <submittedName>
        <fullName evidence="2">Uncharacterized protein</fullName>
    </submittedName>
</protein>
<feature type="compositionally biased region" description="Polar residues" evidence="1">
    <location>
        <begin position="1"/>
        <end position="16"/>
    </location>
</feature>
<gene>
    <name evidence="2" type="ORF">LPLAT_LOCUS4511</name>
</gene>
<feature type="region of interest" description="Disordered" evidence="1">
    <location>
        <begin position="1"/>
        <end position="33"/>
    </location>
</feature>
<reference evidence="2" key="1">
    <citation type="submission" date="2024-04" db="EMBL/GenBank/DDBJ databases">
        <authorList>
            <consortium name="Molecular Ecology Group"/>
        </authorList>
    </citation>
    <scope>NUCLEOTIDE SEQUENCE</scope>
</reference>
<evidence type="ECO:0000313" key="3">
    <source>
        <dbReference type="Proteomes" id="UP001497644"/>
    </source>
</evidence>
<evidence type="ECO:0000256" key="1">
    <source>
        <dbReference type="SAM" id="MobiDB-lite"/>
    </source>
</evidence>
<feature type="region of interest" description="Disordered" evidence="1">
    <location>
        <begin position="50"/>
        <end position="82"/>
    </location>
</feature>
<dbReference type="EMBL" id="OZ034837">
    <property type="protein sequence ID" value="CAL1678720.1"/>
    <property type="molecule type" value="Genomic_DNA"/>
</dbReference>
<keyword evidence="3" id="KW-1185">Reference proteome</keyword>
<sequence length="82" mass="9266">MRLSTDYTGTNANARWTVNDHRSPWMTPGNSRDASGSLFVWPMPVVVPSRLSASSPPPRPVPWGLTGPTFRQRRSFHSRQYP</sequence>
<accession>A0AAV2NG71</accession>
<evidence type="ECO:0000313" key="2">
    <source>
        <dbReference type="EMBL" id="CAL1678720.1"/>
    </source>
</evidence>
<organism evidence="2 3">
    <name type="scientific">Lasius platythorax</name>
    <dbReference type="NCBI Taxonomy" id="488582"/>
    <lineage>
        <taxon>Eukaryota</taxon>
        <taxon>Metazoa</taxon>
        <taxon>Ecdysozoa</taxon>
        <taxon>Arthropoda</taxon>
        <taxon>Hexapoda</taxon>
        <taxon>Insecta</taxon>
        <taxon>Pterygota</taxon>
        <taxon>Neoptera</taxon>
        <taxon>Endopterygota</taxon>
        <taxon>Hymenoptera</taxon>
        <taxon>Apocrita</taxon>
        <taxon>Aculeata</taxon>
        <taxon>Formicoidea</taxon>
        <taxon>Formicidae</taxon>
        <taxon>Formicinae</taxon>
        <taxon>Lasius</taxon>
        <taxon>Lasius</taxon>
    </lineage>
</organism>
<proteinExistence type="predicted"/>